<evidence type="ECO:0000259" key="2">
    <source>
        <dbReference type="SMART" id="SM00822"/>
    </source>
</evidence>
<dbReference type="PRINTS" id="PR00081">
    <property type="entry name" value="GDHRDH"/>
</dbReference>
<accession>I0ICS0</accession>
<dbReference type="InterPro" id="IPR036291">
    <property type="entry name" value="NAD(P)-bd_dom_sf"/>
</dbReference>
<dbReference type="Gene3D" id="3.40.50.720">
    <property type="entry name" value="NAD(P)-binding Rossmann-like Domain"/>
    <property type="match status" value="1"/>
</dbReference>
<dbReference type="NCBIfam" id="NF005559">
    <property type="entry name" value="PRK07231.1"/>
    <property type="match status" value="1"/>
</dbReference>
<evidence type="ECO:0000256" key="1">
    <source>
        <dbReference type="ARBA" id="ARBA00006484"/>
    </source>
</evidence>
<evidence type="ECO:0000313" key="4">
    <source>
        <dbReference type="Proteomes" id="UP000007881"/>
    </source>
</evidence>
<reference evidence="3 4" key="1">
    <citation type="submission" date="2012-02" db="EMBL/GenBank/DDBJ databases">
        <title>Complete genome sequence of Phycisphaera mikurensis NBRC 102666.</title>
        <authorList>
            <person name="Ankai A."/>
            <person name="Hosoyama A."/>
            <person name="Terui Y."/>
            <person name="Sekine M."/>
            <person name="Fukai R."/>
            <person name="Kato Y."/>
            <person name="Nakamura S."/>
            <person name="Yamada-Narita S."/>
            <person name="Kawakoshi A."/>
            <person name="Fukunaga Y."/>
            <person name="Yamazaki S."/>
            <person name="Fujita N."/>
        </authorList>
    </citation>
    <scope>NUCLEOTIDE SEQUENCE [LARGE SCALE GENOMIC DNA]</scope>
    <source>
        <strain evidence="4">NBRC 102666 / KCTC 22515 / FYK2301M01</strain>
    </source>
</reference>
<dbReference type="KEGG" id="phm:PSMK_08990"/>
<dbReference type="STRING" id="1142394.PSMK_08990"/>
<dbReference type="InterPro" id="IPR050259">
    <property type="entry name" value="SDR"/>
</dbReference>
<dbReference type="InterPro" id="IPR002347">
    <property type="entry name" value="SDR_fam"/>
</dbReference>
<dbReference type="Pfam" id="PF13561">
    <property type="entry name" value="adh_short_C2"/>
    <property type="match status" value="1"/>
</dbReference>
<sequence length="267" mass="26990">MEVDALAHLTRSDAEGPLARRIALVTGGGSGIGLAVARRLHAAGAAVLVADRDAEAGAAAAASLGSRAASRSLDVSDPEAVFALAAELDAAGVAVGVLVNNAGIGRVGTLDEATADDLDAMHAVNVRGVFNGCKAFVPAMRERGGGAVVNLASVGGVVGIRDRLAYCASKFAVVGMTKAMALDEADSGVRVNCVCPGRVATPFVERRLAEYDDPEAARAEMSATQAVLRMGQPEEIAEAVLWLASDASSFVTGSALMIDGGWSAGRS</sequence>
<comment type="similarity">
    <text evidence="1">Belongs to the short-chain dehydrogenases/reductases (SDR) family.</text>
</comment>
<dbReference type="eggNOG" id="COG1028">
    <property type="taxonomic scope" value="Bacteria"/>
</dbReference>
<dbReference type="HOGENOM" id="CLU_010194_1_0_0"/>
<dbReference type="FunFam" id="3.40.50.720:FF:000084">
    <property type="entry name" value="Short-chain dehydrogenase reductase"/>
    <property type="match status" value="1"/>
</dbReference>
<dbReference type="PANTHER" id="PTHR42879:SF2">
    <property type="entry name" value="3-OXOACYL-[ACYL-CARRIER-PROTEIN] REDUCTASE FABG"/>
    <property type="match status" value="1"/>
</dbReference>
<dbReference type="SMART" id="SM00822">
    <property type="entry name" value="PKS_KR"/>
    <property type="match status" value="1"/>
</dbReference>
<dbReference type="OrthoDB" id="9803333at2"/>
<protein>
    <submittedName>
        <fullName evidence="3">Oxidoreductase</fullName>
    </submittedName>
</protein>
<dbReference type="InterPro" id="IPR057326">
    <property type="entry name" value="KR_dom"/>
</dbReference>
<dbReference type="PRINTS" id="PR00080">
    <property type="entry name" value="SDRFAMILY"/>
</dbReference>
<proteinExistence type="inferred from homology"/>
<dbReference type="PROSITE" id="PS00061">
    <property type="entry name" value="ADH_SHORT"/>
    <property type="match status" value="1"/>
</dbReference>
<dbReference type="AlphaFoldDB" id="I0ICS0"/>
<organism evidence="3 4">
    <name type="scientific">Phycisphaera mikurensis (strain NBRC 102666 / KCTC 22515 / FYK2301M01)</name>
    <dbReference type="NCBI Taxonomy" id="1142394"/>
    <lineage>
        <taxon>Bacteria</taxon>
        <taxon>Pseudomonadati</taxon>
        <taxon>Planctomycetota</taxon>
        <taxon>Phycisphaerae</taxon>
        <taxon>Phycisphaerales</taxon>
        <taxon>Phycisphaeraceae</taxon>
        <taxon>Phycisphaera</taxon>
    </lineage>
</organism>
<gene>
    <name evidence="3" type="ordered locus">PSMK_08990</name>
</gene>
<dbReference type="SUPFAM" id="SSF51735">
    <property type="entry name" value="NAD(P)-binding Rossmann-fold domains"/>
    <property type="match status" value="1"/>
</dbReference>
<name>I0ICS0_PHYMF</name>
<dbReference type="GO" id="GO:0032787">
    <property type="term" value="P:monocarboxylic acid metabolic process"/>
    <property type="evidence" value="ECO:0007669"/>
    <property type="project" value="UniProtKB-ARBA"/>
</dbReference>
<keyword evidence="4" id="KW-1185">Reference proteome</keyword>
<dbReference type="CDD" id="cd05233">
    <property type="entry name" value="SDR_c"/>
    <property type="match status" value="1"/>
</dbReference>
<feature type="domain" description="Ketoreductase" evidence="2">
    <location>
        <begin position="21"/>
        <end position="186"/>
    </location>
</feature>
<evidence type="ECO:0000313" key="3">
    <source>
        <dbReference type="EMBL" id="BAM03058.1"/>
    </source>
</evidence>
<dbReference type="PANTHER" id="PTHR42879">
    <property type="entry name" value="3-OXOACYL-(ACYL-CARRIER-PROTEIN) REDUCTASE"/>
    <property type="match status" value="1"/>
</dbReference>
<dbReference type="InterPro" id="IPR020904">
    <property type="entry name" value="Sc_DH/Rdtase_CS"/>
</dbReference>
<dbReference type="EMBL" id="AP012338">
    <property type="protein sequence ID" value="BAM03058.1"/>
    <property type="molecule type" value="Genomic_DNA"/>
</dbReference>
<dbReference type="RefSeq" id="WP_014436278.1">
    <property type="nucleotide sequence ID" value="NC_017080.1"/>
</dbReference>
<dbReference type="Proteomes" id="UP000007881">
    <property type="component" value="Chromosome"/>
</dbReference>